<dbReference type="Pfam" id="PF13812">
    <property type="entry name" value="PPR_3"/>
    <property type="match status" value="1"/>
</dbReference>
<dbReference type="PROSITE" id="PS51375">
    <property type="entry name" value="PPR"/>
    <property type="match status" value="5"/>
</dbReference>
<reference evidence="2 3" key="1">
    <citation type="submission" date="2023-04" db="EMBL/GenBank/DDBJ databases">
        <title>Genome of Basidiobolus ranarum AG-B5.</title>
        <authorList>
            <person name="Stajich J.E."/>
            <person name="Carter-House D."/>
            <person name="Gryganskyi A."/>
        </authorList>
    </citation>
    <scope>NUCLEOTIDE SEQUENCE [LARGE SCALE GENOMIC DNA]</scope>
    <source>
        <strain evidence="2 3">AG-B5</strain>
    </source>
</reference>
<dbReference type="PANTHER" id="PTHR47934:SF6">
    <property type="entry name" value="MITOCHONDRIAL GROUP I INTRON SPLICING FACTOR CCM1-RELATED"/>
    <property type="match status" value="1"/>
</dbReference>
<name>A0ABR2X529_9FUNG</name>
<dbReference type="Gene3D" id="1.25.40.10">
    <property type="entry name" value="Tetratricopeptide repeat domain"/>
    <property type="match status" value="4"/>
</dbReference>
<dbReference type="InterPro" id="IPR011990">
    <property type="entry name" value="TPR-like_helical_dom_sf"/>
</dbReference>
<dbReference type="PANTHER" id="PTHR47934">
    <property type="entry name" value="PENTATRICOPEPTIDE REPEAT-CONTAINING PROTEIN PET309, MITOCHONDRIAL"/>
    <property type="match status" value="1"/>
</dbReference>
<proteinExistence type="predicted"/>
<dbReference type="Pfam" id="PF13041">
    <property type="entry name" value="PPR_2"/>
    <property type="match status" value="2"/>
</dbReference>
<gene>
    <name evidence="2" type="ORF">K7432_000399</name>
</gene>
<keyword evidence="3" id="KW-1185">Reference proteome</keyword>
<evidence type="ECO:0000313" key="3">
    <source>
        <dbReference type="Proteomes" id="UP001479436"/>
    </source>
</evidence>
<dbReference type="InterPro" id="IPR002885">
    <property type="entry name" value="PPR_rpt"/>
</dbReference>
<feature type="repeat" description="PPR" evidence="1">
    <location>
        <begin position="132"/>
        <end position="166"/>
    </location>
</feature>
<evidence type="ECO:0008006" key="4">
    <source>
        <dbReference type="Google" id="ProtNLM"/>
    </source>
</evidence>
<evidence type="ECO:0000256" key="1">
    <source>
        <dbReference type="PROSITE-ProRule" id="PRU00708"/>
    </source>
</evidence>
<feature type="repeat" description="PPR" evidence="1">
    <location>
        <begin position="304"/>
        <end position="338"/>
    </location>
</feature>
<protein>
    <recommendedName>
        <fullName evidence="4">Pentatricopeptide repeat-containing protein</fullName>
    </recommendedName>
</protein>
<feature type="repeat" description="PPR" evidence="1">
    <location>
        <begin position="479"/>
        <end position="513"/>
    </location>
</feature>
<dbReference type="NCBIfam" id="TIGR00756">
    <property type="entry name" value="PPR"/>
    <property type="match status" value="4"/>
</dbReference>
<organism evidence="2 3">
    <name type="scientific">Basidiobolus ranarum</name>
    <dbReference type="NCBI Taxonomy" id="34480"/>
    <lineage>
        <taxon>Eukaryota</taxon>
        <taxon>Fungi</taxon>
        <taxon>Fungi incertae sedis</taxon>
        <taxon>Zoopagomycota</taxon>
        <taxon>Entomophthoromycotina</taxon>
        <taxon>Basidiobolomycetes</taxon>
        <taxon>Basidiobolales</taxon>
        <taxon>Basidiobolaceae</taxon>
        <taxon>Basidiobolus</taxon>
    </lineage>
</organism>
<dbReference type="Pfam" id="PF01535">
    <property type="entry name" value="PPR"/>
    <property type="match status" value="1"/>
</dbReference>
<dbReference type="SUPFAM" id="SSF48452">
    <property type="entry name" value="TPR-like"/>
    <property type="match status" value="1"/>
</dbReference>
<feature type="repeat" description="PPR" evidence="1">
    <location>
        <begin position="444"/>
        <end position="478"/>
    </location>
</feature>
<accession>A0ABR2X529</accession>
<feature type="repeat" description="PPR" evidence="1">
    <location>
        <begin position="409"/>
        <end position="443"/>
    </location>
</feature>
<comment type="caution">
    <text evidence="2">The sequence shown here is derived from an EMBL/GenBank/DDBJ whole genome shotgun (WGS) entry which is preliminary data.</text>
</comment>
<sequence>MLPWNLRKLGLRIKLCTPRRLRLIPVVPRLVNSFVNFDLNSSRCISSSAVDNYSHSVPSRNLSSIPLELLSVYINRQDLFHAWDIVSNVEPSLRDRIPQDVQYKLLLLLHKVRDPHNLDKMLSLLPHIHEYKEKAYITIIQKACHQKKFELAMDLIQKMVKGGLTPTAKTIHVLVTKLTEDSQEIHAQQLVSSLSKLKPGLPITVYAQLREALDQKGVTLEDIRKIIHRATVPISFLFFLGISHFAALGKYKEAGIIFEDMIDANVCPNISIFTELMKAHYKGSDQAGCIQTFQRMQHSGITADVKAYSLLMQSYGAAGNHKTAMKLFNRMLRIGLFPDIQAFSIITKIMVDHYQHDDAIQVFEVLGRSGMSRNLHYYNAILYAFDQKYGTLGISKVVQLMAEQEAKPNVYIYTSMINLYAKSLDLATAVRLFEEMRKSGITPNHVTYGALIDGFAKTSNLQAIKDLEKRMMMDKIRPDTVLMNTIMDAYNRLGDGEKVLELWHSFPKFSLAPDSATLSIFLDSCTFNNQIEPGYQVMQDVLKRQLGRERSKITLERRNFQRYFNLLAKKGDFEQFIPTLETMNMLQVIPAKGNILLLLSHLIYAERDDLAKQAKRLIAAWCPAVLPKDQEIDRFLVDYRPLNE</sequence>
<evidence type="ECO:0000313" key="2">
    <source>
        <dbReference type="EMBL" id="KAK9768716.1"/>
    </source>
</evidence>
<dbReference type="EMBL" id="JASJQH010000007">
    <property type="protein sequence ID" value="KAK9768716.1"/>
    <property type="molecule type" value="Genomic_DNA"/>
</dbReference>
<dbReference type="InterPro" id="IPR051114">
    <property type="entry name" value="Mito_RNA_Proc_CCM1"/>
</dbReference>
<dbReference type="Proteomes" id="UP001479436">
    <property type="component" value="Unassembled WGS sequence"/>
</dbReference>